<keyword evidence="4 10" id="KW-0812">Transmembrane</keyword>
<dbReference type="InterPro" id="IPR018247">
    <property type="entry name" value="EF_Hand_1_Ca_BS"/>
</dbReference>
<dbReference type="FunFam" id="1.10.287.70:FF:000128">
    <property type="entry name" value="Two-pore potassium channel 1"/>
    <property type="match status" value="1"/>
</dbReference>
<dbReference type="InterPro" id="IPR013099">
    <property type="entry name" value="K_chnl_dom"/>
</dbReference>
<dbReference type="Gramene" id="OE9A020352T7">
    <property type="protein sequence ID" value="OE9A020352C7"/>
    <property type="gene ID" value="OE9A020352"/>
</dbReference>
<dbReference type="OrthoDB" id="415460at2759"/>
<keyword evidence="7" id="KW-0406">Ion transport</keyword>
<evidence type="ECO:0000256" key="5">
    <source>
        <dbReference type="ARBA" id="ARBA00022837"/>
    </source>
</evidence>
<evidence type="ECO:0000256" key="8">
    <source>
        <dbReference type="ARBA" id="ARBA00023136"/>
    </source>
</evidence>
<comment type="caution">
    <text evidence="12">The sequence shown here is derived from an EMBL/GenBank/DDBJ whole genome shotgun (WGS) entry which is preliminary data.</text>
</comment>
<comment type="subcellular location">
    <subcellularLocation>
        <location evidence="1">Membrane</location>
        <topology evidence="1">Multi-pass membrane protein</topology>
    </subcellularLocation>
</comment>
<feature type="domain" description="Potassium channel" evidence="11">
    <location>
        <begin position="247"/>
        <end position="319"/>
    </location>
</feature>
<feature type="transmembrane region" description="Helical" evidence="10">
    <location>
        <begin position="123"/>
        <end position="141"/>
    </location>
</feature>
<comment type="similarity">
    <text evidence="2">Belongs to the two pore domain potassium channel (TC 1.A.1.7) family.</text>
</comment>
<dbReference type="PANTHER" id="PTHR11003:SF291">
    <property type="entry name" value="IP11374P"/>
    <property type="match status" value="1"/>
</dbReference>
<evidence type="ECO:0000256" key="4">
    <source>
        <dbReference type="ARBA" id="ARBA00022692"/>
    </source>
</evidence>
<evidence type="ECO:0000313" key="12">
    <source>
        <dbReference type="EMBL" id="CAA3019970.1"/>
    </source>
</evidence>
<keyword evidence="6 10" id="KW-1133">Transmembrane helix</keyword>
<dbReference type="PANTHER" id="PTHR11003">
    <property type="entry name" value="POTASSIUM CHANNEL, SUBFAMILY K"/>
    <property type="match status" value="1"/>
</dbReference>
<dbReference type="GO" id="GO:0015271">
    <property type="term" value="F:outward rectifier potassium channel activity"/>
    <property type="evidence" value="ECO:0007669"/>
    <property type="project" value="TreeGrafter"/>
</dbReference>
<keyword evidence="8 10" id="KW-0472">Membrane</keyword>
<dbReference type="Pfam" id="PF07885">
    <property type="entry name" value="Ion_trans_2"/>
    <property type="match status" value="2"/>
</dbReference>
<evidence type="ECO:0000259" key="11">
    <source>
        <dbReference type="Pfam" id="PF07885"/>
    </source>
</evidence>
<evidence type="ECO:0000313" key="13">
    <source>
        <dbReference type="Proteomes" id="UP000594638"/>
    </source>
</evidence>
<feature type="transmembrane region" description="Helical" evidence="10">
    <location>
        <begin position="153"/>
        <end position="172"/>
    </location>
</feature>
<dbReference type="SUPFAM" id="SSF47473">
    <property type="entry name" value="EF-hand"/>
    <property type="match status" value="1"/>
</dbReference>
<dbReference type="PROSITE" id="PS00018">
    <property type="entry name" value="EF_HAND_1"/>
    <property type="match status" value="1"/>
</dbReference>
<evidence type="ECO:0000256" key="7">
    <source>
        <dbReference type="ARBA" id="ARBA00023065"/>
    </source>
</evidence>
<dbReference type="SUPFAM" id="SSF81324">
    <property type="entry name" value="Voltage-gated potassium channels"/>
    <property type="match status" value="2"/>
</dbReference>
<evidence type="ECO:0000256" key="6">
    <source>
        <dbReference type="ARBA" id="ARBA00022989"/>
    </source>
</evidence>
<dbReference type="GO" id="GO:0022841">
    <property type="term" value="F:potassium ion leak channel activity"/>
    <property type="evidence" value="ECO:0007669"/>
    <property type="project" value="TreeGrafter"/>
</dbReference>
<evidence type="ECO:0000256" key="9">
    <source>
        <dbReference type="ARBA" id="ARBA00023303"/>
    </source>
</evidence>
<sequence length="404" mass="45473">MHCTRIANGTPYNTIMFDVMSYELDLYLELDSCELLLLYRNFPRSLPPVGMSNLGENSLLTGLLSPTSQRNKKADSSRKRIRRCKSARLAELVPGELDGKNEATTLPHSESFLDKLHPSFKRVAIFLTFYLVFGTICFSFVMKQIKGEKINVVLDAVYFCIVTMTTVGYGDLVPNSVATKLLACAFVFSGMALVGLMLSKGADYIVERQEILLIKALHKHQKLGRDEMLKEIETNKVRYKCVMMTVLLIMLIIVGTVFLSTVEKLDFIDAFYCVCSTITTLGYGDKSFSTKAGRVFAIFWILTSTLCLAQFFCYIAELNTESRQKDLVKWVLTRRMTNVDLEAADLQGDGKVWAAEFVLYKLKMMGKVNQEDISLIMDEFENLDVDQSGTLSSCDLTLVQSAQT</sequence>
<evidence type="ECO:0000256" key="10">
    <source>
        <dbReference type="SAM" id="Phobius"/>
    </source>
</evidence>
<dbReference type="PRINTS" id="PR01333">
    <property type="entry name" value="2POREKCHANEL"/>
</dbReference>
<accession>A0A8S0UNP1</accession>
<organism evidence="12 13">
    <name type="scientific">Olea europaea subsp. europaea</name>
    <dbReference type="NCBI Taxonomy" id="158383"/>
    <lineage>
        <taxon>Eukaryota</taxon>
        <taxon>Viridiplantae</taxon>
        <taxon>Streptophyta</taxon>
        <taxon>Embryophyta</taxon>
        <taxon>Tracheophyta</taxon>
        <taxon>Spermatophyta</taxon>
        <taxon>Magnoliopsida</taxon>
        <taxon>eudicotyledons</taxon>
        <taxon>Gunneridae</taxon>
        <taxon>Pentapetalae</taxon>
        <taxon>asterids</taxon>
        <taxon>lamiids</taxon>
        <taxon>Lamiales</taxon>
        <taxon>Oleaceae</taxon>
        <taxon>Oleeae</taxon>
        <taxon>Olea</taxon>
    </lineage>
</organism>
<dbReference type="AlphaFoldDB" id="A0A8S0UNP1"/>
<keyword evidence="5" id="KW-0106">Calcium</keyword>
<proteinExistence type="inferred from homology"/>
<keyword evidence="13" id="KW-1185">Reference proteome</keyword>
<gene>
    <name evidence="12" type="ORF">OLEA9_A020352</name>
</gene>
<keyword evidence="3" id="KW-0813">Transport</keyword>
<evidence type="ECO:0000256" key="2">
    <source>
        <dbReference type="ARBA" id="ARBA00010159"/>
    </source>
</evidence>
<keyword evidence="9 12" id="KW-0407">Ion channel</keyword>
<evidence type="ECO:0000256" key="1">
    <source>
        <dbReference type="ARBA" id="ARBA00004141"/>
    </source>
</evidence>
<dbReference type="GO" id="GO:0030322">
    <property type="term" value="P:stabilization of membrane potential"/>
    <property type="evidence" value="ECO:0007669"/>
    <property type="project" value="TreeGrafter"/>
</dbReference>
<feature type="domain" description="Potassium channel" evidence="11">
    <location>
        <begin position="125"/>
        <end position="206"/>
    </location>
</feature>
<dbReference type="GO" id="GO:0009705">
    <property type="term" value="C:plant-type vacuole membrane"/>
    <property type="evidence" value="ECO:0007669"/>
    <property type="project" value="TreeGrafter"/>
</dbReference>
<feature type="transmembrane region" description="Helical" evidence="10">
    <location>
        <begin position="178"/>
        <end position="198"/>
    </location>
</feature>
<feature type="transmembrane region" description="Helical" evidence="10">
    <location>
        <begin position="241"/>
        <end position="262"/>
    </location>
</feature>
<dbReference type="Proteomes" id="UP000594638">
    <property type="component" value="Unassembled WGS sequence"/>
</dbReference>
<reference evidence="12 13" key="1">
    <citation type="submission" date="2019-12" db="EMBL/GenBank/DDBJ databases">
        <authorList>
            <person name="Alioto T."/>
            <person name="Alioto T."/>
            <person name="Gomez Garrido J."/>
        </authorList>
    </citation>
    <scope>NUCLEOTIDE SEQUENCE [LARGE SCALE GENOMIC DNA]</scope>
</reference>
<dbReference type="Gene3D" id="1.10.287.70">
    <property type="match status" value="2"/>
</dbReference>
<dbReference type="InterPro" id="IPR011992">
    <property type="entry name" value="EF-hand-dom_pair"/>
</dbReference>
<dbReference type="InterPro" id="IPR003280">
    <property type="entry name" value="2pore_dom_K_chnl"/>
</dbReference>
<name>A0A8S0UNP1_OLEEU</name>
<dbReference type="EMBL" id="CACTIH010009032">
    <property type="protein sequence ID" value="CAA3019970.1"/>
    <property type="molecule type" value="Genomic_DNA"/>
</dbReference>
<protein>
    <submittedName>
        <fullName evidence="12">Two-pore potassium channel 1</fullName>
    </submittedName>
</protein>
<evidence type="ECO:0000256" key="3">
    <source>
        <dbReference type="ARBA" id="ARBA00022448"/>
    </source>
</evidence>
<dbReference type="GO" id="GO:0005886">
    <property type="term" value="C:plasma membrane"/>
    <property type="evidence" value="ECO:0007669"/>
    <property type="project" value="TreeGrafter"/>
</dbReference>
<feature type="transmembrane region" description="Helical" evidence="10">
    <location>
        <begin position="295"/>
        <end position="316"/>
    </location>
</feature>